<accession>A0AAE3YT66</accession>
<dbReference type="GO" id="GO:0005737">
    <property type="term" value="C:cytoplasm"/>
    <property type="evidence" value="ECO:0007669"/>
    <property type="project" value="TreeGrafter"/>
</dbReference>
<dbReference type="EMBL" id="JAVDYB010000001">
    <property type="protein sequence ID" value="MDR7279200.1"/>
    <property type="molecule type" value="Genomic_DNA"/>
</dbReference>
<dbReference type="Pfam" id="PF01266">
    <property type="entry name" value="DAO"/>
    <property type="match status" value="1"/>
</dbReference>
<dbReference type="SUPFAM" id="SSF51905">
    <property type="entry name" value="FAD/NAD(P)-binding domain"/>
    <property type="match status" value="1"/>
</dbReference>
<protein>
    <submittedName>
        <fullName evidence="2">Glycine/D-amino acid oxidase-like deaminating enzyme</fullName>
    </submittedName>
</protein>
<feature type="domain" description="FAD dependent oxidoreductase" evidence="1">
    <location>
        <begin position="33"/>
        <end position="393"/>
    </location>
</feature>
<dbReference type="AlphaFoldDB" id="A0AAE3YT66"/>
<dbReference type="Gene3D" id="3.50.50.60">
    <property type="entry name" value="FAD/NAD(P)-binding domain"/>
    <property type="match status" value="1"/>
</dbReference>
<sequence length="461" mass="50499">MRTLRDAAPIPYWLDRPERPDPLPPLSGVRTADLAIVGGGYAGLWAALLAKQDDPARDVVVLEAGTCGWAASGRNGGFCATSLTGGLANGRARFPDDLVTLERLGTENLDAIEATVARHGIDCDFVRSGELKVATEAYQVTQLAESAVLAMAYGRTVRLLDSAAVRAELDSPTYLYAAWDRRGTALVDPARLAWGLRRVCLEQGVRIHEHTRVTGLSDEGAAVRLTTPHGAVRAGRAILATNAFPPLLRRLRHFVAPVYDYALMTEPLTAPQLASIGWRRRQGVSGLGNRFHYYRITRDHRILFGGYDPIFHAGGRTAPVLAQRRASFETLARRFAVTFPQLADVRFSHRWGGAVDTCTRFFAFHGTAYGGKVAYAAGFTGLGVSATRFAARVSLDLLSGRRTELTELATVRRKPVPFPPEPARTLAITLTRRSLARADDHEGRPDLWLRTVRRLGMGIRR</sequence>
<keyword evidence="3" id="KW-1185">Reference proteome</keyword>
<evidence type="ECO:0000259" key="1">
    <source>
        <dbReference type="Pfam" id="PF01266"/>
    </source>
</evidence>
<evidence type="ECO:0000313" key="2">
    <source>
        <dbReference type="EMBL" id="MDR7279200.1"/>
    </source>
</evidence>
<dbReference type="RefSeq" id="WP_310372623.1">
    <property type="nucleotide sequence ID" value="NZ_JAVDYB010000001.1"/>
</dbReference>
<reference evidence="2" key="1">
    <citation type="submission" date="2023-07" db="EMBL/GenBank/DDBJ databases">
        <title>Sequencing the genomes of 1000 actinobacteria strains.</title>
        <authorList>
            <person name="Klenk H.-P."/>
        </authorList>
    </citation>
    <scope>NUCLEOTIDE SEQUENCE</scope>
    <source>
        <strain evidence="2">DSM 44707</strain>
    </source>
</reference>
<dbReference type="PANTHER" id="PTHR13847:SF281">
    <property type="entry name" value="FAD DEPENDENT OXIDOREDUCTASE DOMAIN-CONTAINING PROTEIN"/>
    <property type="match status" value="1"/>
</dbReference>
<gene>
    <name evidence="2" type="ORF">J2S41_005978</name>
</gene>
<comment type="caution">
    <text evidence="2">The sequence shown here is derived from an EMBL/GenBank/DDBJ whole genome shotgun (WGS) entry which is preliminary data.</text>
</comment>
<dbReference type="Proteomes" id="UP001183643">
    <property type="component" value="Unassembled WGS sequence"/>
</dbReference>
<dbReference type="Gene3D" id="3.30.9.10">
    <property type="entry name" value="D-Amino Acid Oxidase, subunit A, domain 2"/>
    <property type="match status" value="1"/>
</dbReference>
<evidence type="ECO:0000313" key="3">
    <source>
        <dbReference type="Proteomes" id="UP001183643"/>
    </source>
</evidence>
<name>A0AAE3YT66_9ACTN</name>
<dbReference type="InterPro" id="IPR006076">
    <property type="entry name" value="FAD-dep_OxRdtase"/>
</dbReference>
<proteinExistence type="predicted"/>
<organism evidence="2 3">
    <name type="scientific">Catenuloplanes atrovinosus</name>
    <dbReference type="NCBI Taxonomy" id="137266"/>
    <lineage>
        <taxon>Bacteria</taxon>
        <taxon>Bacillati</taxon>
        <taxon>Actinomycetota</taxon>
        <taxon>Actinomycetes</taxon>
        <taxon>Micromonosporales</taxon>
        <taxon>Micromonosporaceae</taxon>
        <taxon>Catenuloplanes</taxon>
    </lineage>
</organism>
<dbReference type="InterPro" id="IPR036188">
    <property type="entry name" value="FAD/NAD-bd_sf"/>
</dbReference>
<dbReference type="PANTHER" id="PTHR13847">
    <property type="entry name" value="SARCOSINE DEHYDROGENASE-RELATED"/>
    <property type="match status" value="1"/>
</dbReference>